<reference evidence="5 6" key="1">
    <citation type="submission" date="2020-04" db="EMBL/GenBank/DDBJ databases">
        <authorList>
            <person name="Wallbank WR R."/>
            <person name="Pardo Diaz C."/>
            <person name="Kozak K."/>
            <person name="Martin S."/>
            <person name="Jiggins C."/>
            <person name="Moest M."/>
            <person name="Warren A I."/>
            <person name="Byers J.R.P. K."/>
            <person name="Montejo-Kovacevich G."/>
            <person name="Yen C E."/>
        </authorList>
    </citation>
    <scope>NUCLEOTIDE SEQUENCE [LARGE SCALE GENOMIC DNA]</scope>
</reference>
<dbReference type="PANTHER" id="PTHR12112">
    <property type="entry name" value="BNIP - RELATED"/>
    <property type="match status" value="1"/>
</dbReference>
<dbReference type="PROSITE" id="PS00028">
    <property type="entry name" value="ZINC_FINGER_C2H2_1"/>
    <property type="match status" value="2"/>
</dbReference>
<dbReference type="Gene3D" id="3.30.60.30">
    <property type="match status" value="1"/>
</dbReference>
<feature type="domain" description="C2H2-type" evidence="4">
    <location>
        <begin position="603"/>
        <end position="630"/>
    </location>
</feature>
<dbReference type="InterPro" id="IPR004097">
    <property type="entry name" value="DHHA2"/>
</dbReference>
<dbReference type="Gene3D" id="3.30.160.60">
    <property type="entry name" value="Classic Zinc Finger"/>
    <property type="match status" value="2"/>
</dbReference>
<evidence type="ECO:0000313" key="5">
    <source>
        <dbReference type="EMBL" id="CAB3242604.1"/>
    </source>
</evidence>
<dbReference type="InterPro" id="IPR036236">
    <property type="entry name" value="Znf_C2H2_sf"/>
</dbReference>
<dbReference type="Pfam" id="PF00096">
    <property type="entry name" value="zf-C2H2"/>
    <property type="match status" value="2"/>
</dbReference>
<dbReference type="SUPFAM" id="SSF64182">
    <property type="entry name" value="DHH phosphoesterases"/>
    <property type="match status" value="1"/>
</dbReference>
<dbReference type="GO" id="GO:0008270">
    <property type="term" value="F:zinc ion binding"/>
    <property type="evidence" value="ECO:0007669"/>
    <property type="project" value="UniProtKB-KW"/>
</dbReference>
<dbReference type="SUPFAM" id="SSF57667">
    <property type="entry name" value="beta-beta-alpha zinc fingers"/>
    <property type="match status" value="1"/>
</dbReference>
<feature type="region of interest" description="Disordered" evidence="3">
    <location>
        <begin position="1125"/>
        <end position="1146"/>
    </location>
</feature>
<dbReference type="Gene3D" id="3.10.310.20">
    <property type="entry name" value="DHHA2 domain"/>
    <property type="match status" value="1"/>
</dbReference>
<feature type="region of interest" description="Disordered" evidence="3">
    <location>
        <begin position="1061"/>
        <end position="1103"/>
    </location>
</feature>
<comment type="similarity">
    <text evidence="1">Belongs to the PPase class C family. Prune subfamily.</text>
</comment>
<keyword evidence="2" id="KW-0863">Zinc-finger</keyword>
<protein>
    <recommendedName>
        <fullName evidence="4">C2H2-type domain-containing protein</fullName>
    </recommendedName>
</protein>
<dbReference type="InterPro" id="IPR038222">
    <property type="entry name" value="DHHA2_dom_sf"/>
</dbReference>
<dbReference type="PANTHER" id="PTHR12112:SF39">
    <property type="entry name" value="EG:152A3.5 PROTEIN (FBGN0003116_PN PROTEIN)"/>
    <property type="match status" value="1"/>
</dbReference>
<evidence type="ECO:0000259" key="4">
    <source>
        <dbReference type="PROSITE" id="PS50157"/>
    </source>
</evidence>
<keyword evidence="2" id="KW-0862">Zinc</keyword>
<dbReference type="InterPro" id="IPR013087">
    <property type="entry name" value="Znf_C2H2_type"/>
</dbReference>
<accession>A0A8S1ACK0</accession>
<evidence type="ECO:0000256" key="3">
    <source>
        <dbReference type="SAM" id="MobiDB-lite"/>
    </source>
</evidence>
<gene>
    <name evidence="5" type="ORF">APLA_LOCUS10048</name>
</gene>
<name>A0A8S1ACK0_ARCPL</name>
<dbReference type="GO" id="GO:0004309">
    <property type="term" value="F:exopolyphosphatase activity"/>
    <property type="evidence" value="ECO:0007669"/>
    <property type="project" value="TreeGrafter"/>
</dbReference>
<evidence type="ECO:0000256" key="1">
    <source>
        <dbReference type="ARBA" id="ARBA00010331"/>
    </source>
</evidence>
<evidence type="ECO:0000256" key="2">
    <source>
        <dbReference type="PROSITE-ProRule" id="PRU00042"/>
    </source>
</evidence>
<feature type="domain" description="C2H2-type" evidence="4">
    <location>
        <begin position="693"/>
        <end position="720"/>
    </location>
</feature>
<feature type="compositionally biased region" description="Basic and acidic residues" evidence="3">
    <location>
        <begin position="1092"/>
        <end position="1103"/>
    </location>
</feature>
<comment type="caution">
    <text evidence="5">The sequence shown here is derived from an EMBL/GenBank/DDBJ whole genome shotgun (WGS) entry which is preliminary data.</text>
</comment>
<dbReference type="InterPro" id="IPR038763">
    <property type="entry name" value="DHH_sf"/>
</dbReference>
<keyword evidence="2" id="KW-0479">Metal-binding</keyword>
<dbReference type="GO" id="GO:0005737">
    <property type="term" value="C:cytoplasm"/>
    <property type="evidence" value="ECO:0007669"/>
    <property type="project" value="TreeGrafter"/>
</dbReference>
<sequence>MDEYFITALTKLNTHEYNELTIVLGNESCDLDSSVSSIVYAIFLNWQYNQIKCKVCTREHRPGSVKDDIFVPILNVDRSDYELKTEVAYLLRKYGIYESNLIFRDDHDMQILISRTKTKVVLVDHHVMANRDQFLIPLVTEIIDHRPLDKSKWPYKADTRSTIQTVGSCATLVAQRIKTLGALVAKDVDFFNAYPVCSKLLYATIILDTVNFSKEVNKARVLDEEIILFLESLIKPDDYTAERERTLDSLVRARSDVSKLTADQLLKKDVKVVSHVFVPCFPFLVKEFLKKPKALSAVNEALAREKCSVALLLGMDLTEGVQRDAAVYYPHKSQDTATEICKHLQEWTRPSLGLSAESLADVSNVNYFWQLNLSASPTDLRMESIVNTHLQDMYEKLTLKQFETKDSKPTLACYLCCARLQNCYQLSMNCLQSEELLTQMLSGKMLHPSNLKEVTPSMKLGTTPVIVETFEDLLYDVDGQVKVDSTQSSGVETEVKMVVNEVVEDSIPAGCIKEEPGTDASFQDEDIEDEIPLDIVKHEFGLPSILKDRKPANQVENLKSSWMSELQTSEQGSSDAEENTRDYCSNGKVKCKTLVKTETTDTYTCSSCHKEFVRWAQLTRHMKTHIGIQILKDNKPADQIENIKSSLMGELKTVEQGSSDDEEKTIDYRSDGKVKCKQRVTTETTDSYTGKPYSCSYCGKAFVRRDHLTRHMKTHNSKELVKCHLSILPELKPLEQGSSDAEENSRDYRSNGKVKFKKCVKIYKATKCDKIAELRTSIVLTIDDKCKNIKCSAQEDPTCVKIKHLKDIKKVFHVIALNKCELQFMKCHKGNTGFRINAEDIYDDKQVRALKNRVKPKSAFEIHSHYSYDDKEDFNLFQKTTVQAGYEVHTDDIYYDGQGSQMEGKLGVPENNEKCPDSCPAHTQMICAKCLHGVYKTFLSTCHLRQYCCKNEEETLEVVSRYPCILSAPFIDDPGVKSPGRVDNQHNNDIVLDYIKCQSLDILGKSVIFIIIIFAKEINARTIKINAQGICTKPLSNVTDLSENNYKYDTTDQLKYVSLEEELRTEREQRRTDNESNERSNGRTAVLNPTKVTEDDTKNEKRDADIDYDTNTSLQLNEASYKYTINTDDDSNENNADFKHKGNNNRALENRSDITNIRKLRSELLDHLLEYFMNIIKEDKHSETRKKYSKDEMKLEDKLRNYYHSDLDQLFYEDNSDLYENDTKHLNERRKTKSEDVIVDKQSEEDVITKLDTTENIQAFESGVTKIEENTPNKIIPDIIKETNGNDGLTDEEPVGTNPAVEIEDNSTKYDLVNNKGNNVLNIEETDTDLTTSQTQNTTRTINNVDSNEKSELSTIYKNNSQNSEEIISNNKHETWIRQFLNKNVNFDDAHKTSSGHCKNNYIVQLNILL</sequence>
<dbReference type="Proteomes" id="UP000494256">
    <property type="component" value="Unassembled WGS sequence"/>
</dbReference>
<dbReference type="SMART" id="SM00355">
    <property type="entry name" value="ZnF_C2H2"/>
    <property type="match status" value="2"/>
</dbReference>
<evidence type="ECO:0000313" key="6">
    <source>
        <dbReference type="Proteomes" id="UP000494256"/>
    </source>
</evidence>
<dbReference type="OrthoDB" id="7493396at2759"/>
<dbReference type="FunFam" id="3.30.160.60:FF:000736">
    <property type="entry name" value="Zinc finger protein 423"/>
    <property type="match status" value="1"/>
</dbReference>
<dbReference type="PROSITE" id="PS50157">
    <property type="entry name" value="ZINC_FINGER_C2H2_2"/>
    <property type="match status" value="2"/>
</dbReference>
<dbReference type="Gene3D" id="3.90.1640.10">
    <property type="entry name" value="inorganic pyrophosphatase (n-terminal core)"/>
    <property type="match status" value="1"/>
</dbReference>
<organism evidence="5 6">
    <name type="scientific">Arctia plantaginis</name>
    <name type="common">Wood tiger moth</name>
    <name type="synonym">Phalaena plantaginis</name>
    <dbReference type="NCBI Taxonomy" id="874455"/>
    <lineage>
        <taxon>Eukaryota</taxon>
        <taxon>Metazoa</taxon>
        <taxon>Ecdysozoa</taxon>
        <taxon>Arthropoda</taxon>
        <taxon>Hexapoda</taxon>
        <taxon>Insecta</taxon>
        <taxon>Pterygota</taxon>
        <taxon>Neoptera</taxon>
        <taxon>Endopterygota</taxon>
        <taxon>Lepidoptera</taxon>
        <taxon>Glossata</taxon>
        <taxon>Ditrysia</taxon>
        <taxon>Noctuoidea</taxon>
        <taxon>Erebidae</taxon>
        <taxon>Arctiinae</taxon>
        <taxon>Arctia</taxon>
    </lineage>
</organism>
<dbReference type="EMBL" id="CADEBD010000313">
    <property type="protein sequence ID" value="CAB3242604.1"/>
    <property type="molecule type" value="Genomic_DNA"/>
</dbReference>
<proteinExistence type="inferred from homology"/>
<dbReference type="Pfam" id="PF02833">
    <property type="entry name" value="DHHA2"/>
    <property type="match status" value="1"/>
</dbReference>
<feature type="compositionally biased region" description="Basic and acidic residues" evidence="3">
    <location>
        <begin position="1061"/>
        <end position="1081"/>
    </location>
</feature>